<dbReference type="EMBL" id="REGN01000278">
    <property type="protein sequence ID" value="RNA43096.1"/>
    <property type="molecule type" value="Genomic_DNA"/>
</dbReference>
<name>A0A3M7T4X6_BRAPC</name>
<sequence>MCSRLWRCIIEQGNTDKFNFINNNFFETNFSFVIKFCQINVKTVQDTKFTPAEFLQRLNLGFTKFASADTFCRTIFRLIILVFVLCFKIHNTIFY</sequence>
<protein>
    <submittedName>
        <fullName evidence="2">Uncharacterized protein</fullName>
    </submittedName>
</protein>
<keyword evidence="1" id="KW-0812">Transmembrane</keyword>
<comment type="caution">
    <text evidence="2">The sequence shown here is derived from an EMBL/GenBank/DDBJ whole genome shotgun (WGS) entry which is preliminary data.</text>
</comment>
<dbReference type="Proteomes" id="UP000276133">
    <property type="component" value="Unassembled WGS sequence"/>
</dbReference>
<keyword evidence="3" id="KW-1185">Reference proteome</keyword>
<accession>A0A3M7T4X6</accession>
<gene>
    <name evidence="2" type="ORF">BpHYR1_032917</name>
</gene>
<organism evidence="2 3">
    <name type="scientific">Brachionus plicatilis</name>
    <name type="common">Marine rotifer</name>
    <name type="synonym">Brachionus muelleri</name>
    <dbReference type="NCBI Taxonomy" id="10195"/>
    <lineage>
        <taxon>Eukaryota</taxon>
        <taxon>Metazoa</taxon>
        <taxon>Spiralia</taxon>
        <taxon>Gnathifera</taxon>
        <taxon>Rotifera</taxon>
        <taxon>Eurotatoria</taxon>
        <taxon>Monogononta</taxon>
        <taxon>Pseudotrocha</taxon>
        <taxon>Ploima</taxon>
        <taxon>Brachionidae</taxon>
        <taxon>Brachionus</taxon>
    </lineage>
</organism>
<keyword evidence="1" id="KW-0472">Membrane</keyword>
<evidence type="ECO:0000313" key="3">
    <source>
        <dbReference type="Proteomes" id="UP000276133"/>
    </source>
</evidence>
<proteinExistence type="predicted"/>
<evidence type="ECO:0000256" key="1">
    <source>
        <dbReference type="SAM" id="Phobius"/>
    </source>
</evidence>
<keyword evidence="1" id="KW-1133">Transmembrane helix</keyword>
<feature type="transmembrane region" description="Helical" evidence="1">
    <location>
        <begin position="74"/>
        <end position="94"/>
    </location>
</feature>
<reference evidence="2 3" key="1">
    <citation type="journal article" date="2018" name="Sci. Rep.">
        <title>Genomic signatures of local adaptation to the degree of environmental predictability in rotifers.</title>
        <authorList>
            <person name="Franch-Gras L."/>
            <person name="Hahn C."/>
            <person name="Garcia-Roger E.M."/>
            <person name="Carmona M.J."/>
            <person name="Serra M."/>
            <person name="Gomez A."/>
        </authorList>
    </citation>
    <scope>NUCLEOTIDE SEQUENCE [LARGE SCALE GENOMIC DNA]</scope>
    <source>
        <strain evidence="2">HYR1</strain>
    </source>
</reference>
<dbReference type="AlphaFoldDB" id="A0A3M7T4X6"/>
<evidence type="ECO:0000313" key="2">
    <source>
        <dbReference type="EMBL" id="RNA43096.1"/>
    </source>
</evidence>